<dbReference type="InterPro" id="IPR013780">
    <property type="entry name" value="Glyco_hydro_b"/>
</dbReference>
<dbReference type="InterPro" id="IPR008979">
    <property type="entry name" value="Galactose-bd-like_sf"/>
</dbReference>
<accession>A0ABT8LHN2</accession>
<dbReference type="Proteomes" id="UP001172083">
    <property type="component" value="Unassembled WGS sequence"/>
</dbReference>
<dbReference type="EMBL" id="JAUJEB010000015">
    <property type="protein sequence ID" value="MDN5217315.1"/>
    <property type="molecule type" value="Genomic_DNA"/>
</dbReference>
<dbReference type="PANTHER" id="PTHR40469:SF2">
    <property type="entry name" value="GALACTOSE-BINDING DOMAIN-LIKE SUPERFAMILY PROTEIN"/>
    <property type="match status" value="1"/>
</dbReference>
<protein>
    <submittedName>
        <fullName evidence="3">DUF5010 C-terminal domain-containing protein</fullName>
    </submittedName>
</protein>
<evidence type="ECO:0000313" key="4">
    <source>
        <dbReference type="Proteomes" id="UP001172083"/>
    </source>
</evidence>
<dbReference type="InterPro" id="IPR026444">
    <property type="entry name" value="Secre_tail"/>
</dbReference>
<keyword evidence="4" id="KW-1185">Reference proteome</keyword>
<evidence type="ECO:0000256" key="1">
    <source>
        <dbReference type="ARBA" id="ARBA00022729"/>
    </source>
</evidence>
<gene>
    <name evidence="3" type="ORF">QQ020_34900</name>
</gene>
<dbReference type="Pfam" id="PF18962">
    <property type="entry name" value="Por_Secre_tail"/>
    <property type="match status" value="1"/>
</dbReference>
<dbReference type="InterPro" id="IPR041342">
    <property type="entry name" value="CBM35"/>
</dbReference>
<dbReference type="PANTHER" id="PTHR40469">
    <property type="entry name" value="SECRETED GLYCOSYL HYDROLASE"/>
    <property type="match status" value="1"/>
</dbReference>
<dbReference type="InterPro" id="IPR017853">
    <property type="entry name" value="GH"/>
</dbReference>
<organism evidence="3 4">
    <name type="scientific">Agaribacillus aureus</name>
    <dbReference type="NCBI Taxonomy" id="3051825"/>
    <lineage>
        <taxon>Bacteria</taxon>
        <taxon>Pseudomonadati</taxon>
        <taxon>Bacteroidota</taxon>
        <taxon>Cytophagia</taxon>
        <taxon>Cytophagales</taxon>
        <taxon>Splendidivirgaceae</taxon>
        <taxon>Agaribacillus</taxon>
    </lineage>
</organism>
<feature type="domain" description="CBM6" evidence="2">
    <location>
        <begin position="879"/>
        <end position="1020"/>
    </location>
</feature>
<feature type="domain" description="CBM6" evidence="2">
    <location>
        <begin position="616"/>
        <end position="755"/>
    </location>
</feature>
<dbReference type="Gene3D" id="2.60.120.260">
    <property type="entry name" value="Galactose-binding domain-like"/>
    <property type="match status" value="2"/>
</dbReference>
<dbReference type="InterPro" id="IPR041224">
    <property type="entry name" value="BPA_C"/>
</dbReference>
<dbReference type="InterPro" id="IPR006584">
    <property type="entry name" value="Cellulose-bd_IV"/>
</dbReference>
<dbReference type="Gene3D" id="2.60.120.1200">
    <property type="match status" value="1"/>
</dbReference>
<reference evidence="3" key="1">
    <citation type="submission" date="2023-06" db="EMBL/GenBank/DDBJ databases">
        <title>Genomic of Agaribacillus aureum.</title>
        <authorList>
            <person name="Wang G."/>
        </authorList>
    </citation>
    <scope>NUCLEOTIDE SEQUENCE</scope>
    <source>
        <strain evidence="3">BMA12</strain>
    </source>
</reference>
<dbReference type="NCBIfam" id="TIGR04183">
    <property type="entry name" value="Por_Secre_tail"/>
    <property type="match status" value="1"/>
</dbReference>
<dbReference type="Gene3D" id="3.20.20.80">
    <property type="entry name" value="Glycosidases"/>
    <property type="match status" value="1"/>
</dbReference>
<dbReference type="InterPro" id="IPR005084">
    <property type="entry name" value="CBM6"/>
</dbReference>
<dbReference type="Pfam" id="PF18040">
    <property type="entry name" value="BPA_C"/>
    <property type="match status" value="1"/>
</dbReference>
<dbReference type="Pfam" id="PF18099">
    <property type="entry name" value="CBM_35_2"/>
    <property type="match status" value="1"/>
</dbReference>
<dbReference type="Pfam" id="PF03422">
    <property type="entry name" value="CBM_6"/>
    <property type="match status" value="1"/>
</dbReference>
<sequence>MTTTKSLAITLVLLLLCSPLLSQTVTINHTVQRYLGNVSQLDRPTYFTIHAAGSDADLLTFHTDFNTYPGRGFWGPFSVAKNETGSVGTYPPLAGGNGVVRGVVRGVQTEHPRNAFVDGINTVAAGAWAADYYMNRVDNNSRPEFFEPMNEPFVHAKDFYSGGWDPSEQARIKLQMAEFFNEIGKKIHATPELANMKVIGYSAAWASLEIDNFNHFNQNQKMFMDVAGANMDAFATHLYDGVNVTGQDNKRSGSNSDAILDLIETYSFTKWGLVKPHAITEYGAIEQGYGDNYSDLASIQSVRSQNHLIFGLLEREDRMAISIPFNTGKATWHITAANNYQPYGAATWKPTNIGQPNPTGWVYTPRIEFYKLWKEVRGKRVEIQTDNPDVQIQAFVDGAKLFVAVNNLDDNTKNVSLNLVSGLSGLQNVRIKTIKIYPNSPYVYSDNTQTTAPSSISLIAGETAILEYTFSNNINFSNAIRSKNYYTSKHLQAITANSAISFNFNNVDIGTGYAKLKMTIGRKHNVSKTPVVTVNGTAVPVPTNIKGYDQANRDDFFGTIDIPVPMNLIQANNTVTFTFPDNGGHLASVILNVEKYDTPVGTSQAPYGGTARAIPGTIEGEHYDTGGEGIAFHDTSAGNSGGNVFRGDEAVDIGNGDGGAVIGWTAAGEWVEYTVNTIAGTYDIEARVSSPHDNKRIVAKLDGVTLGTFTLPNTGAWGTYQTTTLNNIALTGGNGKILRLEFPDGGLNLNWVKFTAVTPANEAFSFTTRPTTLPSQASYDINVTYEAAQSRDLVVEFWSSTGWEAQSVKTVTAGAGTETVTVNLSSAPVASPGYILKGSLRPVGADWTQNIKTDQINNITVTAPANQTPYGGTAWSLPGVVEAENYDNGGQGVAYNDTDAANNGGQYRTDGVDIQTTGDTEGTYNVGWMAASEWLEYTVNVTVAQDYDFFPRVASPVGTGKLKILVDGIDQTGELAVPNTGGYQTYQVMHVRNINLTTGTHIVRIEVVSGDFNLNRWAAWAAQFPSARIAKDPVENPIETLKNSSVINFYPNPLSVENLTIDLGNKALSLIQVYTLQGKKIFEQQTKKNSLIIDRNVFNTSGVYVIKLSNGDHVIRRKLMVH</sequence>
<dbReference type="Pfam" id="PF18206">
    <property type="entry name" value="Porphyrn_cat_1"/>
    <property type="match status" value="1"/>
</dbReference>
<evidence type="ECO:0000313" key="3">
    <source>
        <dbReference type="EMBL" id="MDN5217315.1"/>
    </source>
</evidence>
<proteinExistence type="predicted"/>
<dbReference type="SUPFAM" id="SSF51445">
    <property type="entry name" value="(Trans)glycosidases"/>
    <property type="match status" value="1"/>
</dbReference>
<keyword evidence="1" id="KW-0732">Signal</keyword>
<dbReference type="SMART" id="SM00606">
    <property type="entry name" value="CBD_IV"/>
    <property type="match status" value="2"/>
</dbReference>
<dbReference type="InterPro" id="IPR040527">
    <property type="entry name" value="Beta-sand_Porphyrn"/>
</dbReference>
<dbReference type="Gene3D" id="2.60.40.1180">
    <property type="entry name" value="Golgi alpha-mannosidase II"/>
    <property type="match status" value="1"/>
</dbReference>
<evidence type="ECO:0000259" key="2">
    <source>
        <dbReference type="PROSITE" id="PS51175"/>
    </source>
</evidence>
<dbReference type="SUPFAM" id="SSF49785">
    <property type="entry name" value="Galactose-binding domain-like"/>
    <property type="match status" value="2"/>
</dbReference>
<comment type="caution">
    <text evidence="3">The sequence shown here is derived from an EMBL/GenBank/DDBJ whole genome shotgun (WGS) entry which is preliminary data.</text>
</comment>
<dbReference type="PROSITE" id="PS51175">
    <property type="entry name" value="CBM6"/>
    <property type="match status" value="2"/>
</dbReference>
<dbReference type="RefSeq" id="WP_346762652.1">
    <property type="nucleotide sequence ID" value="NZ_JAUJEB010000015.1"/>
</dbReference>
<name>A0ABT8LHN2_9BACT</name>
<dbReference type="CDD" id="cd04080">
    <property type="entry name" value="CBM6_cellulase-like"/>
    <property type="match status" value="2"/>
</dbReference>
<dbReference type="CDD" id="cd21510">
    <property type="entry name" value="agarase_cat"/>
    <property type="match status" value="1"/>
</dbReference>